<proteinExistence type="predicted"/>
<dbReference type="InterPro" id="IPR025991">
    <property type="entry name" value="Chemoreceptor_zinc-bind_dom"/>
</dbReference>
<comment type="caution">
    <text evidence="2">The sequence shown here is derived from an EMBL/GenBank/DDBJ whole genome shotgun (WGS) entry which is preliminary data.</text>
</comment>
<evidence type="ECO:0000313" key="2">
    <source>
        <dbReference type="EMBL" id="MCL1123489.1"/>
    </source>
</evidence>
<dbReference type="Proteomes" id="UP001203423">
    <property type="component" value="Unassembled WGS sequence"/>
</dbReference>
<gene>
    <name evidence="2" type="ORF">L2764_03070</name>
</gene>
<name>A0ABT0L7E6_9GAMM</name>
<evidence type="ECO:0000259" key="1">
    <source>
        <dbReference type="Pfam" id="PF13682"/>
    </source>
</evidence>
<protein>
    <submittedName>
        <fullName evidence="2">CZB domain-containing protein</fullName>
    </submittedName>
</protein>
<keyword evidence="3" id="KW-1185">Reference proteome</keyword>
<feature type="domain" description="Chemoreceptor zinc-binding" evidence="1">
    <location>
        <begin position="6"/>
        <end position="48"/>
    </location>
</feature>
<dbReference type="Gene3D" id="1.20.120.30">
    <property type="entry name" value="Aspartate receptor, ligand-binding domain"/>
    <property type="match status" value="1"/>
</dbReference>
<organism evidence="2 3">
    <name type="scientific">Shewanella surugensis</name>
    <dbReference type="NCBI Taxonomy" id="212020"/>
    <lineage>
        <taxon>Bacteria</taxon>
        <taxon>Pseudomonadati</taxon>
        <taxon>Pseudomonadota</taxon>
        <taxon>Gammaproteobacteria</taxon>
        <taxon>Alteromonadales</taxon>
        <taxon>Shewanellaceae</taxon>
        <taxon>Shewanella</taxon>
    </lineage>
</organism>
<evidence type="ECO:0000313" key="3">
    <source>
        <dbReference type="Proteomes" id="UP001203423"/>
    </source>
</evidence>
<reference evidence="2 3" key="1">
    <citation type="submission" date="2022-01" db="EMBL/GenBank/DDBJ databases">
        <title>Whole genome-based taxonomy of the Shewanellaceae.</title>
        <authorList>
            <person name="Martin-Rodriguez A.J."/>
        </authorList>
    </citation>
    <scope>NUCLEOTIDE SEQUENCE [LARGE SCALE GENOMIC DNA]</scope>
    <source>
        <strain evidence="2 3">DSM 17177</strain>
    </source>
</reference>
<sequence length="89" mass="9751">MSDFADHTMCRLGQWYYQGEGADKYSSLPYFRALEKPHVAVHQNGISALDALAQGDEAKAVQYLDLMEKASADVLSHLSALGGAMDIEM</sequence>
<dbReference type="Pfam" id="PF13682">
    <property type="entry name" value="CZB"/>
    <property type="match status" value="1"/>
</dbReference>
<accession>A0ABT0L7E6</accession>
<dbReference type="EMBL" id="JAKIKS010000007">
    <property type="protein sequence ID" value="MCL1123489.1"/>
    <property type="molecule type" value="Genomic_DNA"/>
</dbReference>